<dbReference type="Proteomes" id="UP001157910">
    <property type="component" value="Unassembled WGS sequence"/>
</dbReference>
<accession>A0ABY1Q8B7</accession>
<feature type="signal peptide" evidence="1">
    <location>
        <begin position="1"/>
        <end position="22"/>
    </location>
</feature>
<protein>
    <recommendedName>
        <fullName evidence="4">Ketosteroid isomerase-like protein</fullName>
    </recommendedName>
</protein>
<organism evidence="2 3">
    <name type="scientific">Novosphingobium panipatense</name>
    <dbReference type="NCBI Taxonomy" id="428991"/>
    <lineage>
        <taxon>Bacteria</taxon>
        <taxon>Pseudomonadati</taxon>
        <taxon>Pseudomonadota</taxon>
        <taxon>Alphaproteobacteria</taxon>
        <taxon>Sphingomonadales</taxon>
        <taxon>Sphingomonadaceae</taxon>
        <taxon>Novosphingobium</taxon>
    </lineage>
</organism>
<keyword evidence="3" id="KW-1185">Reference proteome</keyword>
<keyword evidence="1" id="KW-0732">Signal</keyword>
<name>A0ABY1Q8B7_9SPHN</name>
<proteinExistence type="predicted"/>
<evidence type="ECO:0000313" key="2">
    <source>
        <dbReference type="EMBL" id="SMP62058.1"/>
    </source>
</evidence>
<reference evidence="2 3" key="1">
    <citation type="submission" date="2017-05" db="EMBL/GenBank/DDBJ databases">
        <authorList>
            <person name="Varghese N."/>
            <person name="Submissions S."/>
        </authorList>
    </citation>
    <scope>NUCLEOTIDE SEQUENCE [LARGE SCALE GENOMIC DNA]</scope>
    <source>
        <strain evidence="2 3">SM16</strain>
    </source>
</reference>
<dbReference type="RefSeq" id="WP_283405750.1">
    <property type="nucleotide sequence ID" value="NZ_FXUI01000003.1"/>
</dbReference>
<sequence length="237" mass="25880">MKRLAFGLVLVAAAVAPLQADARSRGRPPLPPGAGTANPSALVAAEMAFARMAREKGQWTAFREYADDAAIMFVPQEVEAREWLKRQEDPPAPVQWQPHEVWMSCDGSLGVTKGAWQRPDGSVGWFTTIWKQQKKGEYRWVLDHGDSLPEPLPEPEMLSAKVARCRGASQAAPPRTDALPADAAADARTFMGGTSMDGTLRWHLTVRSGDDSRTVAIEMWNGAQFDTIVEDNVVPGS</sequence>
<gene>
    <name evidence="2" type="ORF">SAMN06296065_103380</name>
</gene>
<evidence type="ECO:0000256" key="1">
    <source>
        <dbReference type="SAM" id="SignalP"/>
    </source>
</evidence>
<feature type="chain" id="PRO_5047074998" description="Ketosteroid isomerase-like protein" evidence="1">
    <location>
        <begin position="23"/>
        <end position="237"/>
    </location>
</feature>
<dbReference type="Gene3D" id="3.10.450.50">
    <property type="match status" value="1"/>
</dbReference>
<dbReference type="EMBL" id="FXUI01000003">
    <property type="protein sequence ID" value="SMP62058.1"/>
    <property type="molecule type" value="Genomic_DNA"/>
</dbReference>
<evidence type="ECO:0000313" key="3">
    <source>
        <dbReference type="Proteomes" id="UP001157910"/>
    </source>
</evidence>
<evidence type="ECO:0008006" key="4">
    <source>
        <dbReference type="Google" id="ProtNLM"/>
    </source>
</evidence>
<comment type="caution">
    <text evidence="2">The sequence shown here is derived from an EMBL/GenBank/DDBJ whole genome shotgun (WGS) entry which is preliminary data.</text>
</comment>